<protein>
    <submittedName>
        <fullName evidence="2">Uncharacterized protein</fullName>
    </submittedName>
</protein>
<accession>A0A0E0C3M6</accession>
<evidence type="ECO:0000313" key="2">
    <source>
        <dbReference type="EnsemblPlants" id="OMERI01G18350.1"/>
    </source>
</evidence>
<sequence length="67" mass="7232">MRRLDKEKGGRRLGRSGGQGEAAPSHGQLRPSRTSCVSLPSPSQAAERRGRGAGVEEEEERCDVGRE</sequence>
<dbReference type="Gramene" id="OMERI01G18350.1">
    <property type="protein sequence ID" value="OMERI01G18350.1"/>
    <property type="gene ID" value="OMERI01G18350"/>
</dbReference>
<evidence type="ECO:0000256" key="1">
    <source>
        <dbReference type="SAM" id="MobiDB-lite"/>
    </source>
</evidence>
<feature type="region of interest" description="Disordered" evidence="1">
    <location>
        <begin position="1"/>
        <end position="67"/>
    </location>
</feature>
<keyword evidence="3" id="KW-1185">Reference proteome</keyword>
<dbReference type="AlphaFoldDB" id="A0A0E0C3M6"/>
<dbReference type="Proteomes" id="UP000008021">
    <property type="component" value="Chromosome 1"/>
</dbReference>
<feature type="compositionally biased region" description="Basic and acidic residues" evidence="1">
    <location>
        <begin position="1"/>
        <end position="10"/>
    </location>
</feature>
<reference evidence="2" key="1">
    <citation type="submission" date="2015-04" db="UniProtKB">
        <authorList>
            <consortium name="EnsemblPlants"/>
        </authorList>
    </citation>
    <scope>IDENTIFICATION</scope>
</reference>
<proteinExistence type="predicted"/>
<organism evidence="2">
    <name type="scientific">Oryza meridionalis</name>
    <dbReference type="NCBI Taxonomy" id="40149"/>
    <lineage>
        <taxon>Eukaryota</taxon>
        <taxon>Viridiplantae</taxon>
        <taxon>Streptophyta</taxon>
        <taxon>Embryophyta</taxon>
        <taxon>Tracheophyta</taxon>
        <taxon>Spermatophyta</taxon>
        <taxon>Magnoliopsida</taxon>
        <taxon>Liliopsida</taxon>
        <taxon>Poales</taxon>
        <taxon>Poaceae</taxon>
        <taxon>BOP clade</taxon>
        <taxon>Oryzoideae</taxon>
        <taxon>Oryzeae</taxon>
        <taxon>Oryzinae</taxon>
        <taxon>Oryza</taxon>
    </lineage>
</organism>
<feature type="compositionally biased region" description="Polar residues" evidence="1">
    <location>
        <begin position="31"/>
        <end position="44"/>
    </location>
</feature>
<name>A0A0E0C3M6_9ORYZ</name>
<reference evidence="2" key="2">
    <citation type="submission" date="2018-05" db="EMBL/GenBank/DDBJ databases">
        <title>OmerRS3 (Oryza meridionalis Reference Sequence Version 3).</title>
        <authorList>
            <person name="Zhang J."/>
            <person name="Kudrna D."/>
            <person name="Lee S."/>
            <person name="Talag J."/>
            <person name="Welchert J."/>
            <person name="Wing R.A."/>
        </authorList>
    </citation>
    <scope>NUCLEOTIDE SEQUENCE [LARGE SCALE GENOMIC DNA]</scope>
    <source>
        <strain evidence="2">cv. OR44</strain>
    </source>
</reference>
<dbReference type="HOGENOM" id="CLU_2816721_0_0_1"/>
<evidence type="ECO:0000313" key="3">
    <source>
        <dbReference type="Proteomes" id="UP000008021"/>
    </source>
</evidence>
<dbReference type="EnsemblPlants" id="OMERI01G18350.1">
    <property type="protein sequence ID" value="OMERI01G18350.1"/>
    <property type="gene ID" value="OMERI01G18350"/>
</dbReference>